<proteinExistence type="predicted"/>
<evidence type="ECO:0000313" key="3">
    <source>
        <dbReference type="EMBL" id="RUO73935.1"/>
    </source>
</evidence>
<dbReference type="Pfam" id="PF11949">
    <property type="entry name" value="DUF3466"/>
    <property type="match status" value="1"/>
</dbReference>
<protein>
    <submittedName>
        <fullName evidence="3">DUF3466 domain-containing protein</fullName>
    </submittedName>
</protein>
<gene>
    <name evidence="3" type="ORF">CWI80_00805</name>
</gene>
<sequence>MSSKIYNKRAVKNRMKHFNLGVLGVAIASAMLSNTAQADAYSFQKVETPDSVLHLYPAALNDNRHSIALGQFPLDLQIDLTQLSDATLYGIGIDPEDEDLDLTTYELSDGQYKTLVNNLRDARATQTSNPRLSYYYAGFYNGQQVDFEAFFEDPNATLPQQTGSTDHFYYGLNNNDVRVGWGTAPYRFIEYTYTVGEGEDEKELTTTFSERDFTRQAIWTDGVTTRTYEAPEQSYLGGESVMMDINDHNVAVGYVSTGLSPQAVEFAESCQTSVDEGTATRPVNICMWQRWHNLSNAVATNLQDYYSRLTIGTNQSIYDMRAIVWQLDGSGNVISSQQYEPLMERSQVEDQEDSADFSTYAYAVNNNGIAVGQSWTYYEGEPAPSRRIKMPVVFIDGETRAITDSNEYYWGSATDINDNNQVVGFLIKRIQGVQRYVGFMYDIDTDTFNELPGFFVGSSTIPTAINNAGEIVGTAEIEPTLSNQRRRVGFFYASAETDANFINLNDAVGCEAGVFIATADGINNNSEIVATNVQPIERTDTDGTVYTEQVGQMIVLDPTGGEISNCSEEETRVERQGASTGIVGMLGMFLIGGLITLRRRFKV</sequence>
<keyword evidence="1" id="KW-0472">Membrane</keyword>
<comment type="caution">
    <text evidence="3">The sequence shown here is derived from an EMBL/GenBank/DDBJ whole genome shotgun (WGS) entry which is preliminary data.</text>
</comment>
<feature type="chain" id="PRO_5019287717" evidence="2">
    <location>
        <begin position="39"/>
        <end position="603"/>
    </location>
</feature>
<accession>A0A432Z7T2</accession>
<reference evidence="4" key="1">
    <citation type="journal article" date="2018" name="Front. Microbiol.">
        <title>Genome-Based Analysis Reveals the Taxonomy and Diversity of the Family Idiomarinaceae.</title>
        <authorList>
            <person name="Liu Y."/>
            <person name="Lai Q."/>
            <person name="Shao Z."/>
        </authorList>
    </citation>
    <scope>NUCLEOTIDE SEQUENCE [LARGE SCALE GENOMIC DNA]</scope>
    <source>
        <strain evidence="4">c121</strain>
    </source>
</reference>
<evidence type="ECO:0000313" key="4">
    <source>
        <dbReference type="Proteomes" id="UP000287022"/>
    </source>
</evidence>
<keyword evidence="2" id="KW-0732">Signal</keyword>
<keyword evidence="1" id="KW-0812">Transmembrane</keyword>
<keyword evidence="1" id="KW-1133">Transmembrane helix</keyword>
<dbReference type="InterPro" id="IPR022562">
    <property type="entry name" value="DUF3466"/>
</dbReference>
<dbReference type="AlphaFoldDB" id="A0A432Z7T2"/>
<organism evidence="3 4">
    <name type="scientific">Pseudidiomarina sediminum</name>
    <dbReference type="NCBI Taxonomy" id="431675"/>
    <lineage>
        <taxon>Bacteria</taxon>
        <taxon>Pseudomonadati</taxon>
        <taxon>Pseudomonadota</taxon>
        <taxon>Gammaproteobacteria</taxon>
        <taxon>Alteromonadales</taxon>
        <taxon>Idiomarinaceae</taxon>
        <taxon>Pseudidiomarina</taxon>
    </lineage>
</organism>
<evidence type="ECO:0000256" key="2">
    <source>
        <dbReference type="SAM" id="SignalP"/>
    </source>
</evidence>
<dbReference type="Proteomes" id="UP000287022">
    <property type="component" value="Unassembled WGS sequence"/>
</dbReference>
<keyword evidence="4" id="KW-1185">Reference proteome</keyword>
<evidence type="ECO:0000256" key="1">
    <source>
        <dbReference type="SAM" id="Phobius"/>
    </source>
</evidence>
<name>A0A432Z7T2_9GAMM</name>
<dbReference type="EMBL" id="PIQE01000001">
    <property type="protein sequence ID" value="RUO73935.1"/>
    <property type="molecule type" value="Genomic_DNA"/>
</dbReference>
<feature type="signal peptide" evidence="2">
    <location>
        <begin position="1"/>
        <end position="38"/>
    </location>
</feature>
<dbReference type="STRING" id="1122124.GCA_000423165_01235"/>
<feature type="transmembrane region" description="Helical" evidence="1">
    <location>
        <begin position="577"/>
        <end position="597"/>
    </location>
</feature>